<evidence type="ECO:0000313" key="3">
    <source>
        <dbReference type="Proteomes" id="UP001215151"/>
    </source>
</evidence>
<protein>
    <submittedName>
        <fullName evidence="2">Uncharacterized protein</fullName>
    </submittedName>
</protein>
<accession>A0AAD7XE60</accession>
<sequence>MIQNDEGICIIDITDLKRPAYCFISKPGGPPLSAYQYLQEHASGVFRMMQIGDLAEETDLMEGWAKGCLIDALDAFWSLVELGGRPLIPAETLREVWPTETFTDRLGHSQLKVPESERLPMPLDIIISLYLGLASPADLATLKSDFESDVSHEAIGKVILPPYELQGTLEDTCRRFNAVVRILSNPRPFEYVLDPPPYREPFMVPTYFAATNAETLMYWGIEYERLEGIPPMPPFAGFLSGSSDALDTLRAWVSQPSIQQLAHILHPAKAIQLILQTFGPMLDSLVDALAYALQELGVGLFLDLSDHILSVDQVLLLASRFPNIEALSLSWNFALEERDILRIISDLPSLRRLHVMHFEGPDVQELVTENPEPFYQLESLLCPLFLVCPGAECPRPHVPVSFAFMYLTRTMSHPPPWVSLPFCTPAQIVQALIDILPLAFCEHDYGESVRLWKDDASFMSRVRAGPNEFTMPSNGFPFYMTANMLIHATLSCAARKPGEPWSERRIVSMPMQDMLNLPQSRGEILGTWAFCFDWDHRRKGRRDPGKNCWGFVRYEVLNNRSGFVEQRDPESEPGDGPACVSFGSVDLPESADPGVKMAMFGWQILPGAKVYDLRSFLRCMADEGRPLPDENAVMELERILGTRDPVTGELVCPLLGQDEVPDMQLFPLTKKQREEKLDSRYPAQRPGNLPNLFVGSAGDGFGWVAASKYLCIGAFYHQWCDRTKPLEALHRFFELLLRNENAALVRDELRLMEQYQYMKRAGLPLSEFFNPAIPCPYTVSPLSISWTTDLEHQSYQSGSTFTAGLMDARKSCWDKARSNLNDDGICIIDLTIIERPAYCFLSEPGGCVLSAYQYLHQHASYLFTEPGESTQPTDKGSDDLKPGIDLSRIGKSPTPSNQPTNIIMHGFDRSADCDPIVSFVDVLQGFWALVDLAGHPLVTVEALRAVWPTETFRDRQGPRQLKIPETDDLPMSLDIVVSLYIGLAPLEELEAINMLFEVDDYHVAISRAILPPYDTPDDSEKILRRSSTIRRLLACGPSFEFVLEPHYAEAWIDPPYSYRGELERWAHWSLEYERLERARPRDTLLALLIPLSDSPSASNPTTFNAALEAIRAWIARPVHMQLRKILHPAKALRFLILIRSVGGDDPIPVALLEVLSLIIQELNETTFMDLSGIRLTPSQIVNLARRYPGVEALSLSRNTRVKCDDLPFIVSSIPSLRRLHVMRPTGTRFQLFLYDHTDAFRQLESLLCPILLTCPGEECPKPRIPISFLFVYSTRASHWHPPSISVPLCTPSQIVQALTEILPPAFLEHDYDDSAQLCKDYSSKDLFQLQARWHPRYRLNSYTIPNHSFPWYMSACMLIHAALACGTRKAGEPWSRRRIVNVPFVELMSFPEKEGEITSSWAFYFDWDHQRTKRQLPGRNKWAFVYYEIAHANPDHPAWDLLVSGPTFVSDLADDAEFQERSEDESKKPLQNVA</sequence>
<dbReference type="Proteomes" id="UP001215151">
    <property type="component" value="Unassembled WGS sequence"/>
</dbReference>
<evidence type="ECO:0000256" key="1">
    <source>
        <dbReference type="SAM" id="MobiDB-lite"/>
    </source>
</evidence>
<proteinExistence type="predicted"/>
<dbReference type="EMBL" id="JAPEVG010000054">
    <property type="protein sequence ID" value="KAJ8489055.1"/>
    <property type="molecule type" value="Genomic_DNA"/>
</dbReference>
<reference evidence="2" key="1">
    <citation type="submission" date="2022-11" db="EMBL/GenBank/DDBJ databases">
        <title>Genome Sequence of Cubamyces cubensis.</title>
        <authorList>
            <person name="Buettner E."/>
        </authorList>
    </citation>
    <scope>NUCLEOTIDE SEQUENCE</scope>
    <source>
        <strain evidence="2">MPL-01</strain>
    </source>
</reference>
<keyword evidence="3" id="KW-1185">Reference proteome</keyword>
<evidence type="ECO:0000313" key="2">
    <source>
        <dbReference type="EMBL" id="KAJ8489055.1"/>
    </source>
</evidence>
<organism evidence="2 3">
    <name type="scientific">Trametes cubensis</name>
    <dbReference type="NCBI Taxonomy" id="1111947"/>
    <lineage>
        <taxon>Eukaryota</taxon>
        <taxon>Fungi</taxon>
        <taxon>Dikarya</taxon>
        <taxon>Basidiomycota</taxon>
        <taxon>Agaricomycotina</taxon>
        <taxon>Agaricomycetes</taxon>
        <taxon>Polyporales</taxon>
        <taxon>Polyporaceae</taxon>
        <taxon>Trametes</taxon>
    </lineage>
</organism>
<comment type="caution">
    <text evidence="2">The sequence shown here is derived from an EMBL/GenBank/DDBJ whole genome shotgun (WGS) entry which is preliminary data.</text>
</comment>
<name>A0AAD7XE60_9APHY</name>
<feature type="region of interest" description="Disordered" evidence="1">
    <location>
        <begin position="865"/>
        <end position="897"/>
    </location>
</feature>
<gene>
    <name evidence="2" type="ORF">ONZ51_g3173</name>
</gene>